<proteinExistence type="predicted"/>
<dbReference type="PANTHER" id="PTHR34472">
    <property type="entry name" value="SULFUR CARRIER PROTEIN THIS"/>
    <property type="match status" value="1"/>
</dbReference>
<dbReference type="InterPro" id="IPR003749">
    <property type="entry name" value="ThiS/MoaD-like"/>
</dbReference>
<dbReference type="Gene3D" id="3.10.20.30">
    <property type="match status" value="1"/>
</dbReference>
<accession>A0A1Z1M3M5</accession>
<geneLocation type="chloroplast" evidence="1"/>
<keyword evidence="1" id="KW-0934">Plastid</keyword>
<dbReference type="AlphaFoldDB" id="A0A1Z1M3M5"/>
<dbReference type="InterPro" id="IPR010035">
    <property type="entry name" value="Thi_S"/>
</dbReference>
<sequence>MQNYFTIFINGDPFNCDSSMSLHDILNYLDININNVIVEYNNDIVNKVEFNYVFFKPHDSIEIISIVGGG</sequence>
<reference evidence="1" key="1">
    <citation type="journal article" date="2017" name="J. Phycol.">
        <title>Analysis of chloroplast genomes and a supermatrix inform reclassification of the Rhodomelaceae (Rhodophyta).</title>
        <authorList>
            <person name="Diaz-Tapia P."/>
            <person name="Maggs C.A."/>
            <person name="West J.A."/>
            <person name="Verbruggen H."/>
        </authorList>
    </citation>
    <scope>NUCLEOTIDE SEQUENCE</scope>
    <source>
        <strain evidence="1">JH1432</strain>
    </source>
</reference>
<dbReference type="CDD" id="cd00565">
    <property type="entry name" value="Ubl_ThiS"/>
    <property type="match status" value="1"/>
</dbReference>
<gene>
    <name evidence="1" type="primary">thiS</name>
</gene>
<dbReference type="PANTHER" id="PTHR34472:SF1">
    <property type="entry name" value="SULFUR CARRIER PROTEIN THIS"/>
    <property type="match status" value="1"/>
</dbReference>
<dbReference type="NCBIfam" id="TIGR01683">
    <property type="entry name" value="thiS"/>
    <property type="match status" value="1"/>
</dbReference>
<dbReference type="InterPro" id="IPR016155">
    <property type="entry name" value="Mopterin_synth/thiamin_S_b"/>
</dbReference>
<dbReference type="Pfam" id="PF02597">
    <property type="entry name" value="ThiS"/>
    <property type="match status" value="1"/>
</dbReference>
<keyword evidence="1" id="KW-0150">Chloroplast</keyword>
<dbReference type="EMBL" id="MF101414">
    <property type="protein sequence ID" value="ARW60697.1"/>
    <property type="molecule type" value="Genomic_DNA"/>
</dbReference>
<evidence type="ECO:0000313" key="1">
    <source>
        <dbReference type="EMBL" id="ARW60697.1"/>
    </source>
</evidence>
<dbReference type="SUPFAM" id="SSF54285">
    <property type="entry name" value="MoaD/ThiS"/>
    <property type="match status" value="1"/>
</dbReference>
<name>A0A1Z1M3M5_9FLOR</name>
<dbReference type="InterPro" id="IPR012675">
    <property type="entry name" value="Beta-grasp_dom_sf"/>
</dbReference>
<protein>
    <submittedName>
        <fullName evidence="1">Thiamin biosynthesis protein S</fullName>
    </submittedName>
</protein>
<organism evidence="1">
    <name type="scientific">Polysiphonia sp</name>
    <dbReference type="NCBI Taxonomy" id="1967842"/>
    <lineage>
        <taxon>Eukaryota</taxon>
        <taxon>Rhodophyta</taxon>
        <taxon>Florideophyceae</taxon>
        <taxon>Rhodymeniophycidae</taxon>
        <taxon>Ceramiales</taxon>
        <taxon>Rhodomelaceae</taxon>
        <taxon>Polysiphonioideae</taxon>
        <taxon>Polysiphonia</taxon>
    </lineage>
</organism>